<keyword evidence="3" id="KW-0813">Transport</keyword>
<keyword evidence="10" id="KW-0998">Cell outer membrane</keyword>
<name>A0ABM9AJ94_9GAMM</name>
<keyword evidence="4" id="KW-1134">Transmembrane beta strand</keyword>
<dbReference type="Pfam" id="PF13609">
    <property type="entry name" value="Porin_4"/>
    <property type="match status" value="1"/>
</dbReference>
<dbReference type="Gene3D" id="2.40.160.10">
    <property type="entry name" value="Porin"/>
    <property type="match status" value="1"/>
</dbReference>
<dbReference type="PANTHER" id="PTHR34501">
    <property type="entry name" value="PROTEIN YDDL-RELATED"/>
    <property type="match status" value="1"/>
</dbReference>
<dbReference type="InterPro" id="IPR033900">
    <property type="entry name" value="Gram_neg_porin_domain"/>
</dbReference>
<feature type="domain" description="Porin" evidence="12">
    <location>
        <begin position="11"/>
        <end position="319"/>
    </location>
</feature>
<evidence type="ECO:0000256" key="11">
    <source>
        <dbReference type="SAM" id="SignalP"/>
    </source>
</evidence>
<dbReference type="PRINTS" id="PR00182">
    <property type="entry name" value="ECOLNEIPORIN"/>
</dbReference>
<evidence type="ECO:0000256" key="4">
    <source>
        <dbReference type="ARBA" id="ARBA00022452"/>
    </source>
</evidence>
<dbReference type="InterPro" id="IPR002299">
    <property type="entry name" value="Porin_Neis"/>
</dbReference>
<evidence type="ECO:0000313" key="13">
    <source>
        <dbReference type="EMBL" id="CAH0993293.1"/>
    </source>
</evidence>
<dbReference type="InterPro" id="IPR023614">
    <property type="entry name" value="Porin_dom_sf"/>
</dbReference>
<evidence type="ECO:0000256" key="6">
    <source>
        <dbReference type="ARBA" id="ARBA00022729"/>
    </source>
</evidence>
<evidence type="ECO:0000256" key="10">
    <source>
        <dbReference type="ARBA" id="ARBA00023237"/>
    </source>
</evidence>
<keyword evidence="8" id="KW-0626">Porin</keyword>
<accession>A0ABM9AJ94</accession>
<evidence type="ECO:0000259" key="12">
    <source>
        <dbReference type="Pfam" id="PF13609"/>
    </source>
</evidence>
<evidence type="ECO:0000256" key="2">
    <source>
        <dbReference type="ARBA" id="ARBA00011233"/>
    </source>
</evidence>
<feature type="chain" id="PRO_5046805814" evidence="11">
    <location>
        <begin position="24"/>
        <end position="341"/>
    </location>
</feature>
<dbReference type="EMBL" id="CAKLPX010000007">
    <property type="protein sequence ID" value="CAH0993293.1"/>
    <property type="molecule type" value="Genomic_DNA"/>
</dbReference>
<comment type="subcellular location">
    <subcellularLocation>
        <location evidence="1">Cell outer membrane</location>
        <topology evidence="1">Multi-pass membrane protein</topology>
    </subcellularLocation>
</comment>
<dbReference type="PANTHER" id="PTHR34501:SF9">
    <property type="entry name" value="MAJOR OUTER MEMBRANE PROTEIN P.IA"/>
    <property type="match status" value="1"/>
</dbReference>
<evidence type="ECO:0000256" key="1">
    <source>
        <dbReference type="ARBA" id="ARBA00004571"/>
    </source>
</evidence>
<comment type="subunit">
    <text evidence="2">Homotrimer.</text>
</comment>
<dbReference type="SUPFAM" id="SSF56935">
    <property type="entry name" value="Porins"/>
    <property type="match status" value="1"/>
</dbReference>
<organism evidence="13 14">
    <name type="scientific">Sinobacterium norvegicum</name>
    <dbReference type="NCBI Taxonomy" id="1641715"/>
    <lineage>
        <taxon>Bacteria</taxon>
        <taxon>Pseudomonadati</taxon>
        <taxon>Pseudomonadota</taxon>
        <taxon>Gammaproteobacteria</taxon>
        <taxon>Cellvibrionales</taxon>
        <taxon>Spongiibacteraceae</taxon>
        <taxon>Sinobacterium</taxon>
    </lineage>
</organism>
<keyword evidence="7" id="KW-0406">Ion transport</keyword>
<protein>
    <submittedName>
        <fullName evidence="13">Major outer membrane protein P.IB</fullName>
    </submittedName>
</protein>
<evidence type="ECO:0000256" key="8">
    <source>
        <dbReference type="ARBA" id="ARBA00023114"/>
    </source>
</evidence>
<feature type="signal peptide" evidence="11">
    <location>
        <begin position="1"/>
        <end position="23"/>
    </location>
</feature>
<dbReference type="InterPro" id="IPR001702">
    <property type="entry name" value="Porin_Gram-ve"/>
</dbReference>
<keyword evidence="9" id="KW-0472">Membrane</keyword>
<keyword evidence="14" id="KW-1185">Reference proteome</keyword>
<keyword evidence="6 11" id="KW-0732">Signal</keyword>
<evidence type="ECO:0000313" key="14">
    <source>
        <dbReference type="Proteomes" id="UP000838100"/>
    </source>
</evidence>
<reference evidence="13" key="1">
    <citation type="submission" date="2021-12" db="EMBL/GenBank/DDBJ databases">
        <authorList>
            <person name="Rodrigo-Torres L."/>
            <person name="Arahal R. D."/>
            <person name="Lucena T."/>
        </authorList>
    </citation>
    <scope>NUCLEOTIDE SEQUENCE</scope>
    <source>
        <strain evidence="13">CECT 8267</strain>
    </source>
</reference>
<gene>
    <name evidence="13" type="primary">porB</name>
    <name evidence="13" type="ORF">SIN8267_03441</name>
</gene>
<proteinExistence type="predicted"/>
<dbReference type="RefSeq" id="WP_237445976.1">
    <property type="nucleotide sequence ID" value="NZ_CAKLPX010000007.1"/>
</dbReference>
<evidence type="ECO:0000256" key="5">
    <source>
        <dbReference type="ARBA" id="ARBA00022692"/>
    </source>
</evidence>
<evidence type="ECO:0000256" key="7">
    <source>
        <dbReference type="ARBA" id="ARBA00023065"/>
    </source>
</evidence>
<dbReference type="Proteomes" id="UP000838100">
    <property type="component" value="Unassembled WGS sequence"/>
</dbReference>
<evidence type="ECO:0000256" key="3">
    <source>
        <dbReference type="ARBA" id="ARBA00022448"/>
    </source>
</evidence>
<sequence>MNLNKLTLAITAVAGMTATTAFADTDVTVYGKLNVSVQNVDDGSDSTTELQSNASRLGFKGKTDLTENTAVIYKMEYEVDVDGEGSDVFKQRNIYVGLTGGLGTVFVGKHDTALKMAQGKVDVLNDLDAGDIKNILLGETRAANIISYTTPKFAGFSATIQPILNEGEDITGDGKAEDSVADSFSSSINWKNDNFYVALAHDNNVATKSKLALIDGDTSAFDNTRLVGQAKVAGFTFGAMAQQSVYQGDQAVKEDTFSGYTGSVSYTINKIWKVYGQIAQSDMPVSFADTDNNESYGVGIDYNFSKATKVFGFYNSLEATENVTKDSKEETVAGIGISHKF</sequence>
<dbReference type="PRINTS" id="PR00184">
    <property type="entry name" value="NEISSPPORIN"/>
</dbReference>
<keyword evidence="5" id="KW-0812">Transmembrane</keyword>
<dbReference type="CDD" id="cd00342">
    <property type="entry name" value="gram_neg_porins"/>
    <property type="match status" value="1"/>
</dbReference>
<evidence type="ECO:0000256" key="9">
    <source>
        <dbReference type="ARBA" id="ARBA00023136"/>
    </source>
</evidence>
<dbReference type="InterPro" id="IPR050298">
    <property type="entry name" value="Gram-neg_bact_OMP"/>
</dbReference>
<comment type="caution">
    <text evidence="13">The sequence shown here is derived from an EMBL/GenBank/DDBJ whole genome shotgun (WGS) entry which is preliminary data.</text>
</comment>